<evidence type="ECO:0000256" key="1">
    <source>
        <dbReference type="ARBA" id="ARBA00008857"/>
    </source>
</evidence>
<dbReference type="PROSITE" id="PS51900">
    <property type="entry name" value="CB"/>
    <property type="match status" value="1"/>
</dbReference>
<feature type="domain" description="Core-binding (CB)" evidence="5">
    <location>
        <begin position="55"/>
        <end position="132"/>
    </location>
</feature>
<dbReference type="InterPro" id="IPR013762">
    <property type="entry name" value="Integrase-like_cat_sf"/>
</dbReference>
<dbReference type="GO" id="GO:0006310">
    <property type="term" value="P:DNA recombination"/>
    <property type="evidence" value="ECO:0007669"/>
    <property type="project" value="UniProtKB-KW"/>
</dbReference>
<feature type="domain" description="Tyr recombinase" evidence="4">
    <location>
        <begin position="152"/>
        <end position="317"/>
    </location>
</feature>
<dbReference type="PANTHER" id="PTHR30349">
    <property type="entry name" value="PHAGE INTEGRASE-RELATED"/>
    <property type="match status" value="1"/>
</dbReference>
<dbReference type="SUPFAM" id="SSF56349">
    <property type="entry name" value="DNA breaking-rejoining enzymes"/>
    <property type="match status" value="1"/>
</dbReference>
<dbReference type="PANTHER" id="PTHR30349:SF64">
    <property type="entry name" value="PROPHAGE INTEGRASE INTD-RELATED"/>
    <property type="match status" value="1"/>
</dbReference>
<dbReference type="Pfam" id="PF00589">
    <property type="entry name" value="Phage_integrase"/>
    <property type="match status" value="1"/>
</dbReference>
<comment type="similarity">
    <text evidence="1">Belongs to the 'phage' integrase family.</text>
</comment>
<name>A0A0F9GPQ1_9ZZZZ</name>
<sequence length="324" mass="37709">MLYKRKNSKYYWVKLKSQGRQIRQSTRQVSKRKAAVYETNLRKQLEDARLGDSGKTFDDAALKWLEETTHKASWDGDRIMIRWLRPHIGPLYLAEITRSKIEELRQLKLAEASRSTVDHYMACLRAILRKACYDWEWIDSIPKVPMYPKKKKVPRWITPAEFERLAKELPEHLEDIARFAVATGLRAGPIKALRREWVHADYLLLPPHIMKNDEPMRLPLSRDARCVLMRQEGKGYVFTYKGKPITGKLSTRAWRNAVARAGLQPFRFHDLRHTWASWHVQNGTPIEVLKALGGWKTLSMVLVYAHLAPSTLSQWVDNAQEGAQ</sequence>
<keyword evidence="2" id="KW-0238">DNA-binding</keyword>
<dbReference type="GO" id="GO:0015074">
    <property type="term" value="P:DNA integration"/>
    <property type="evidence" value="ECO:0007669"/>
    <property type="project" value="InterPro"/>
</dbReference>
<gene>
    <name evidence="6" type="ORF">LCGC14_1800320</name>
</gene>
<protein>
    <recommendedName>
        <fullName evidence="7">Tyr recombinase domain-containing protein</fullName>
    </recommendedName>
</protein>
<accession>A0A0F9GPQ1</accession>
<comment type="caution">
    <text evidence="6">The sequence shown here is derived from an EMBL/GenBank/DDBJ whole genome shotgun (WGS) entry which is preliminary data.</text>
</comment>
<evidence type="ECO:0008006" key="7">
    <source>
        <dbReference type="Google" id="ProtNLM"/>
    </source>
</evidence>
<reference evidence="6" key="1">
    <citation type="journal article" date="2015" name="Nature">
        <title>Complex archaea that bridge the gap between prokaryotes and eukaryotes.</title>
        <authorList>
            <person name="Spang A."/>
            <person name="Saw J.H."/>
            <person name="Jorgensen S.L."/>
            <person name="Zaremba-Niedzwiedzka K."/>
            <person name="Martijn J."/>
            <person name="Lind A.E."/>
            <person name="van Eijk R."/>
            <person name="Schleper C."/>
            <person name="Guy L."/>
            <person name="Ettema T.J."/>
        </authorList>
    </citation>
    <scope>NUCLEOTIDE SEQUENCE</scope>
</reference>
<dbReference type="InterPro" id="IPR050090">
    <property type="entry name" value="Tyrosine_recombinase_XerCD"/>
</dbReference>
<dbReference type="PROSITE" id="PS51898">
    <property type="entry name" value="TYR_RECOMBINASE"/>
    <property type="match status" value="1"/>
</dbReference>
<evidence type="ECO:0000259" key="5">
    <source>
        <dbReference type="PROSITE" id="PS51900"/>
    </source>
</evidence>
<organism evidence="6">
    <name type="scientific">marine sediment metagenome</name>
    <dbReference type="NCBI Taxonomy" id="412755"/>
    <lineage>
        <taxon>unclassified sequences</taxon>
        <taxon>metagenomes</taxon>
        <taxon>ecological metagenomes</taxon>
    </lineage>
</organism>
<dbReference type="AlphaFoldDB" id="A0A0F9GPQ1"/>
<evidence type="ECO:0000313" key="6">
    <source>
        <dbReference type="EMBL" id="KKM00850.1"/>
    </source>
</evidence>
<proteinExistence type="inferred from homology"/>
<dbReference type="EMBL" id="LAZR01017335">
    <property type="protein sequence ID" value="KKM00850.1"/>
    <property type="molecule type" value="Genomic_DNA"/>
</dbReference>
<dbReference type="GO" id="GO:0003677">
    <property type="term" value="F:DNA binding"/>
    <property type="evidence" value="ECO:0007669"/>
    <property type="project" value="UniProtKB-KW"/>
</dbReference>
<dbReference type="InterPro" id="IPR044068">
    <property type="entry name" value="CB"/>
</dbReference>
<dbReference type="Gene3D" id="1.10.150.130">
    <property type="match status" value="1"/>
</dbReference>
<dbReference type="InterPro" id="IPR010998">
    <property type="entry name" value="Integrase_recombinase_N"/>
</dbReference>
<evidence type="ECO:0000256" key="2">
    <source>
        <dbReference type="ARBA" id="ARBA00023125"/>
    </source>
</evidence>
<evidence type="ECO:0000256" key="3">
    <source>
        <dbReference type="ARBA" id="ARBA00023172"/>
    </source>
</evidence>
<dbReference type="InterPro" id="IPR011010">
    <property type="entry name" value="DNA_brk_join_enz"/>
</dbReference>
<keyword evidence="3" id="KW-0233">DNA recombination</keyword>
<evidence type="ECO:0000259" key="4">
    <source>
        <dbReference type="PROSITE" id="PS51898"/>
    </source>
</evidence>
<dbReference type="InterPro" id="IPR002104">
    <property type="entry name" value="Integrase_catalytic"/>
</dbReference>
<dbReference type="Gene3D" id="1.10.443.10">
    <property type="entry name" value="Intergrase catalytic core"/>
    <property type="match status" value="1"/>
</dbReference>
<dbReference type="CDD" id="cd00796">
    <property type="entry name" value="INT_Rci_Hp1_C"/>
    <property type="match status" value="1"/>
</dbReference>